<evidence type="ECO:0000256" key="10">
    <source>
        <dbReference type="ARBA" id="ARBA00048496"/>
    </source>
</evidence>
<evidence type="ECO:0000256" key="1">
    <source>
        <dbReference type="ARBA" id="ARBA00001947"/>
    </source>
</evidence>
<dbReference type="SUPFAM" id="SSF102198">
    <property type="entry name" value="Putative cyclase"/>
    <property type="match status" value="1"/>
</dbReference>
<comment type="function">
    <text evidence="2">Catalyzes the hydrolysis of N-formyl-L-kynurenine to L-kynurenine, the second step in the kynurenine pathway of tryptophan degradation.</text>
</comment>
<evidence type="ECO:0000256" key="6">
    <source>
        <dbReference type="ARBA" id="ARBA00022723"/>
    </source>
</evidence>
<dbReference type="GO" id="GO:0019441">
    <property type="term" value="P:L-tryptophan catabolic process to kynurenine"/>
    <property type="evidence" value="ECO:0007669"/>
    <property type="project" value="InterPro"/>
</dbReference>
<comment type="caution">
    <text evidence="12">The sequence shown here is derived from an EMBL/GenBank/DDBJ whole genome shotgun (WGS) entry which is preliminary data.</text>
</comment>
<evidence type="ECO:0000256" key="4">
    <source>
        <dbReference type="ARBA" id="ARBA00012930"/>
    </source>
</evidence>
<dbReference type="FunFam" id="3.50.30.50:FF:000001">
    <property type="entry name" value="Kynurenine formamidase"/>
    <property type="match status" value="1"/>
</dbReference>
<dbReference type="EC" id="3.5.1.9" evidence="4"/>
<evidence type="ECO:0000256" key="3">
    <source>
        <dbReference type="ARBA" id="ARBA00011738"/>
    </source>
</evidence>
<evidence type="ECO:0000256" key="11">
    <source>
        <dbReference type="ARBA" id="ARBA00060547"/>
    </source>
</evidence>
<keyword evidence="6" id="KW-0479">Metal-binding</keyword>
<dbReference type="AlphaFoldDB" id="A0A5C7FIR0"/>
<keyword evidence="8" id="KW-0862">Zinc</keyword>
<protein>
    <recommendedName>
        <fullName evidence="5">Kynurenine formamidase</fullName>
        <ecNumber evidence="4">3.5.1.9</ecNumber>
    </recommendedName>
</protein>
<reference evidence="12 13" key="1">
    <citation type="submission" date="2019-08" db="EMBL/GenBank/DDBJ databases">
        <title>Lewinella sp. strain SSH13 Genome sequencing and assembly.</title>
        <authorList>
            <person name="Kim I."/>
        </authorList>
    </citation>
    <scope>NUCLEOTIDE SEQUENCE [LARGE SCALE GENOMIC DNA]</scope>
    <source>
        <strain evidence="12 13">SSH13</strain>
    </source>
</reference>
<comment type="pathway">
    <text evidence="11">Amino-acid degradation; L-tryptophan degradation via kynurenine pathway; L-kynurenine from L-tryptophan: step 2/2.</text>
</comment>
<evidence type="ECO:0000256" key="2">
    <source>
        <dbReference type="ARBA" id="ARBA00002204"/>
    </source>
</evidence>
<accession>A0A5C7FIR0</accession>
<sequence>MKTVTACLLPISRNSIPIQRMDAALTLSRGDVRVNWGSGAVDMARQPLRDANQVTSQQKLLHSEQSRPLVLSYPAERQRDSPCWSMERSMHPRSRLKIKHPMSNWYENWIDVTYPIFPGMTGWPGQPETKFDTLSCIHCGDQAKVTMLHFSAHSGTHMDAPNHFMAEGIDISRFPVHVGLGPVRIAAIDCEGPVLPEHLDAYEARTRPLEPGERLLLRTPNSDKAFWLQDPFDTEYRGIGPEAAKWIGQRKLALIGVDYLSVGPFHQGNPQTHRALMSANVWIIEGVDLRKIAEGDYEMICLPLKLAGSDGSPIRILIREV</sequence>
<proteinExistence type="predicted"/>
<evidence type="ECO:0000256" key="8">
    <source>
        <dbReference type="ARBA" id="ARBA00022833"/>
    </source>
</evidence>
<dbReference type="EMBL" id="VOXD01000003">
    <property type="protein sequence ID" value="TXF91131.1"/>
    <property type="molecule type" value="Genomic_DNA"/>
</dbReference>
<dbReference type="InterPro" id="IPR037175">
    <property type="entry name" value="KFase_sf"/>
</dbReference>
<dbReference type="PANTHER" id="PTHR31118:SF32">
    <property type="entry name" value="KYNURENINE FORMAMIDASE"/>
    <property type="match status" value="1"/>
</dbReference>
<comment type="cofactor">
    <cofactor evidence="1">
        <name>Zn(2+)</name>
        <dbReference type="ChEBI" id="CHEBI:29105"/>
    </cofactor>
</comment>
<keyword evidence="13" id="KW-1185">Reference proteome</keyword>
<comment type="subunit">
    <text evidence="3">Homodimer.</text>
</comment>
<dbReference type="GO" id="GO:0004061">
    <property type="term" value="F:arylformamidase activity"/>
    <property type="evidence" value="ECO:0007669"/>
    <property type="project" value="UniProtKB-EC"/>
</dbReference>
<name>A0A5C7FIR0_9BACT</name>
<dbReference type="Proteomes" id="UP000321907">
    <property type="component" value="Unassembled WGS sequence"/>
</dbReference>
<keyword evidence="9" id="KW-0823">Tryptophan catabolism</keyword>
<dbReference type="PANTHER" id="PTHR31118">
    <property type="entry name" value="CYCLASE-LIKE PROTEIN 2"/>
    <property type="match status" value="1"/>
</dbReference>
<evidence type="ECO:0000313" key="13">
    <source>
        <dbReference type="Proteomes" id="UP000321907"/>
    </source>
</evidence>
<evidence type="ECO:0000256" key="9">
    <source>
        <dbReference type="ARBA" id="ARBA00023079"/>
    </source>
</evidence>
<keyword evidence="7" id="KW-0378">Hydrolase</keyword>
<evidence type="ECO:0000256" key="5">
    <source>
        <dbReference type="ARBA" id="ARBA00014889"/>
    </source>
</evidence>
<dbReference type="Pfam" id="PF04199">
    <property type="entry name" value="Cyclase"/>
    <property type="match status" value="1"/>
</dbReference>
<gene>
    <name evidence="12" type="ORF">FUA23_02570</name>
</gene>
<evidence type="ECO:0000313" key="12">
    <source>
        <dbReference type="EMBL" id="TXF91131.1"/>
    </source>
</evidence>
<dbReference type="InterPro" id="IPR007325">
    <property type="entry name" value="KFase/CYL"/>
</dbReference>
<comment type="catalytic activity">
    <reaction evidence="10">
        <text>N-formyl-L-kynurenine + H2O = L-kynurenine + formate + H(+)</text>
        <dbReference type="Rhea" id="RHEA:13009"/>
        <dbReference type="ChEBI" id="CHEBI:15377"/>
        <dbReference type="ChEBI" id="CHEBI:15378"/>
        <dbReference type="ChEBI" id="CHEBI:15740"/>
        <dbReference type="ChEBI" id="CHEBI:57959"/>
        <dbReference type="ChEBI" id="CHEBI:58629"/>
        <dbReference type="EC" id="3.5.1.9"/>
    </reaction>
</comment>
<dbReference type="OrthoDB" id="9796085at2"/>
<organism evidence="12 13">
    <name type="scientific">Neolewinella aurantiaca</name>
    <dbReference type="NCBI Taxonomy" id="2602767"/>
    <lineage>
        <taxon>Bacteria</taxon>
        <taxon>Pseudomonadati</taxon>
        <taxon>Bacteroidota</taxon>
        <taxon>Saprospiria</taxon>
        <taxon>Saprospirales</taxon>
        <taxon>Lewinellaceae</taxon>
        <taxon>Neolewinella</taxon>
    </lineage>
</organism>
<evidence type="ECO:0000256" key="7">
    <source>
        <dbReference type="ARBA" id="ARBA00022801"/>
    </source>
</evidence>
<dbReference type="Gene3D" id="3.50.30.50">
    <property type="entry name" value="Putative cyclase"/>
    <property type="match status" value="1"/>
</dbReference>
<dbReference type="GO" id="GO:0046872">
    <property type="term" value="F:metal ion binding"/>
    <property type="evidence" value="ECO:0007669"/>
    <property type="project" value="UniProtKB-KW"/>
</dbReference>